<dbReference type="AlphaFoldDB" id="A0AA46SC22"/>
<dbReference type="EMBL" id="CP106984">
    <property type="protein sequence ID" value="UYF97220.1"/>
    <property type="molecule type" value="Genomic_DNA"/>
</dbReference>
<accession>A0AA46SC22</accession>
<sequence length="74" mass="7917">MTDHPTQMRPHRQVRLLAGQDAILDGQIPQPTVGQVEVGRTWLLAVGLGPTTTAPSADPSLSADKESVFIMPLT</sequence>
<dbReference type="Proteomes" id="UP001163947">
    <property type="component" value="Plasmid pN1"/>
</dbReference>
<evidence type="ECO:0000313" key="2">
    <source>
        <dbReference type="Proteomes" id="UP001163947"/>
    </source>
</evidence>
<dbReference type="GeneID" id="83624462"/>
<reference evidence="1" key="1">
    <citation type="submission" date="2022-09" db="EMBL/GenBank/DDBJ databases">
        <title>The genome sequence of Rhodococcus aetherivorans N1.</title>
        <authorList>
            <person name="Jiang W."/>
        </authorList>
    </citation>
    <scope>NUCLEOTIDE SEQUENCE</scope>
    <source>
        <strain evidence="1">N1</strain>
        <plasmid evidence="1">pN1</plasmid>
    </source>
</reference>
<gene>
    <name evidence="1" type="ORF">OCS65_28575</name>
</gene>
<organism evidence="1 2">
    <name type="scientific">Rhodococcus aetherivorans</name>
    <dbReference type="NCBI Taxonomy" id="191292"/>
    <lineage>
        <taxon>Bacteria</taxon>
        <taxon>Bacillati</taxon>
        <taxon>Actinomycetota</taxon>
        <taxon>Actinomycetes</taxon>
        <taxon>Mycobacteriales</taxon>
        <taxon>Nocardiaceae</taxon>
        <taxon>Rhodococcus</taxon>
    </lineage>
</organism>
<proteinExistence type="predicted"/>
<name>A0AA46SC22_9NOCA</name>
<keyword evidence="1" id="KW-0614">Plasmid</keyword>
<protein>
    <submittedName>
        <fullName evidence="1">Uncharacterized protein</fullName>
    </submittedName>
</protein>
<dbReference type="RefSeq" id="WP_263510490.1">
    <property type="nucleotide sequence ID" value="NZ_CP106984.1"/>
</dbReference>
<evidence type="ECO:0000313" key="1">
    <source>
        <dbReference type="EMBL" id="UYF97220.1"/>
    </source>
</evidence>
<geneLocation type="plasmid" evidence="1 2">
    <name>pN1</name>
</geneLocation>